<dbReference type="PANTHER" id="PTHR33670:SF14">
    <property type="entry name" value="T20H2.15 PROTEIN"/>
    <property type="match status" value="1"/>
</dbReference>
<evidence type="ECO:0000256" key="1">
    <source>
        <dbReference type="SAM" id="MobiDB-lite"/>
    </source>
</evidence>
<keyword evidence="3" id="KW-1185">Reference proteome</keyword>
<dbReference type="PANTHER" id="PTHR33670">
    <property type="entry name" value="SPLICING FACTOR, PROLINE- AND GLUTAMINE-RICH-LIKE"/>
    <property type="match status" value="1"/>
</dbReference>
<feature type="compositionally biased region" description="Low complexity" evidence="1">
    <location>
        <begin position="76"/>
        <end position="87"/>
    </location>
</feature>
<evidence type="ECO:0000313" key="3">
    <source>
        <dbReference type="Proteomes" id="UP000593562"/>
    </source>
</evidence>
<name>A0A7J7CZ50_TRIWF</name>
<protein>
    <submittedName>
        <fullName evidence="2">Uncharacterized protein</fullName>
    </submittedName>
</protein>
<feature type="region of interest" description="Disordered" evidence="1">
    <location>
        <begin position="1"/>
        <end position="59"/>
    </location>
</feature>
<reference evidence="2 3" key="1">
    <citation type="journal article" date="2020" name="Nat. Commun.">
        <title>Genome of Tripterygium wilfordii and identification of cytochrome P450 involved in triptolide biosynthesis.</title>
        <authorList>
            <person name="Tu L."/>
            <person name="Su P."/>
            <person name="Zhang Z."/>
            <person name="Gao L."/>
            <person name="Wang J."/>
            <person name="Hu T."/>
            <person name="Zhou J."/>
            <person name="Zhang Y."/>
            <person name="Zhao Y."/>
            <person name="Liu Y."/>
            <person name="Song Y."/>
            <person name="Tong Y."/>
            <person name="Lu Y."/>
            <person name="Yang J."/>
            <person name="Xu C."/>
            <person name="Jia M."/>
            <person name="Peters R.J."/>
            <person name="Huang L."/>
            <person name="Gao W."/>
        </authorList>
    </citation>
    <scope>NUCLEOTIDE SEQUENCE [LARGE SCALE GENOMIC DNA]</scope>
    <source>
        <strain evidence="3">cv. XIE 37</strain>
        <tissue evidence="2">Leaf</tissue>
    </source>
</reference>
<accession>A0A7J7CZ50</accession>
<feature type="region of interest" description="Disordered" evidence="1">
    <location>
        <begin position="76"/>
        <end position="150"/>
    </location>
</feature>
<dbReference type="AlphaFoldDB" id="A0A7J7CZ50"/>
<dbReference type="EMBL" id="JAAARO010000012">
    <property type="protein sequence ID" value="KAF5739330.1"/>
    <property type="molecule type" value="Genomic_DNA"/>
</dbReference>
<dbReference type="Proteomes" id="UP000593562">
    <property type="component" value="Unassembled WGS sequence"/>
</dbReference>
<sequence length="202" mass="22132">MEMRRSQRTSTRGFISRHSENTAPRNDVINGGGGLLFRPPPPSLSYSYPPSTPPFNNQSLYNYQKLMNQQQPPLLSLPISSLSRGLSCPPNTRKANRAPRDQSLTPKKAKQPPQNIREKEPKQDSKSTKSSIMGSVSPLGPDPNDLPKLEKLSGSVFTFSPPPSSLPLPKFSLRPKLSCKAEAAAGIDAGATDSLRRMLRLL</sequence>
<gene>
    <name evidence="2" type="ORF">HS088_TW12G00535</name>
</gene>
<dbReference type="InParanoid" id="A0A7J7CZ50"/>
<proteinExistence type="predicted"/>
<organism evidence="2 3">
    <name type="scientific">Tripterygium wilfordii</name>
    <name type="common">Thunder God vine</name>
    <dbReference type="NCBI Taxonomy" id="458696"/>
    <lineage>
        <taxon>Eukaryota</taxon>
        <taxon>Viridiplantae</taxon>
        <taxon>Streptophyta</taxon>
        <taxon>Embryophyta</taxon>
        <taxon>Tracheophyta</taxon>
        <taxon>Spermatophyta</taxon>
        <taxon>Magnoliopsida</taxon>
        <taxon>eudicotyledons</taxon>
        <taxon>Gunneridae</taxon>
        <taxon>Pentapetalae</taxon>
        <taxon>rosids</taxon>
        <taxon>fabids</taxon>
        <taxon>Celastrales</taxon>
        <taxon>Celastraceae</taxon>
        <taxon>Tripterygium</taxon>
    </lineage>
</organism>
<evidence type="ECO:0000313" key="2">
    <source>
        <dbReference type="EMBL" id="KAF5739330.1"/>
    </source>
</evidence>
<comment type="caution">
    <text evidence="2">The sequence shown here is derived from an EMBL/GenBank/DDBJ whole genome shotgun (WGS) entry which is preliminary data.</text>
</comment>
<feature type="compositionally biased region" description="Basic and acidic residues" evidence="1">
    <location>
        <begin position="116"/>
        <end position="127"/>
    </location>
</feature>